<comment type="caution">
    <text evidence="1">The sequence shown here is derived from an EMBL/GenBank/DDBJ whole genome shotgun (WGS) entry which is preliminary data.</text>
</comment>
<dbReference type="AlphaFoldDB" id="A0A0V1MP93"/>
<keyword evidence="2" id="KW-1185">Reference proteome</keyword>
<dbReference type="Proteomes" id="UP000054843">
    <property type="component" value="Unassembled WGS sequence"/>
</dbReference>
<reference evidence="1 2" key="1">
    <citation type="submission" date="2015-01" db="EMBL/GenBank/DDBJ databases">
        <title>Evolution of Trichinella species and genotypes.</title>
        <authorList>
            <person name="Korhonen P.K."/>
            <person name="Edoardo P."/>
            <person name="Giuseppe L.R."/>
            <person name="Gasser R.B."/>
        </authorList>
    </citation>
    <scope>NUCLEOTIDE SEQUENCE [LARGE SCALE GENOMIC DNA]</scope>
    <source>
        <strain evidence="1">ISS1980</strain>
    </source>
</reference>
<name>A0A0V1MP93_9BILA</name>
<accession>A0A0V1MP93</accession>
<sequence length="109" mass="12318">MSNGADRAMVLRVRRTEPFRQRLSGSTTGCGMLKAEPTDWQPTWAPWKRWWRRFTSEKRAQGRGISSILLSPQPLTEALHTVCILRNRSAEEAKSIPAIHDEAAASSEQ</sequence>
<protein>
    <submittedName>
        <fullName evidence="1">Uncharacterized protein</fullName>
    </submittedName>
</protein>
<organism evidence="1 2">
    <name type="scientific">Trichinella papuae</name>
    <dbReference type="NCBI Taxonomy" id="268474"/>
    <lineage>
        <taxon>Eukaryota</taxon>
        <taxon>Metazoa</taxon>
        <taxon>Ecdysozoa</taxon>
        <taxon>Nematoda</taxon>
        <taxon>Enoplea</taxon>
        <taxon>Dorylaimia</taxon>
        <taxon>Trichinellida</taxon>
        <taxon>Trichinellidae</taxon>
        <taxon>Trichinella</taxon>
    </lineage>
</organism>
<gene>
    <name evidence="1" type="ORF">T10_2123</name>
</gene>
<evidence type="ECO:0000313" key="2">
    <source>
        <dbReference type="Proteomes" id="UP000054843"/>
    </source>
</evidence>
<dbReference type="EMBL" id="JYDO01000067">
    <property type="protein sequence ID" value="KRZ73214.1"/>
    <property type="molecule type" value="Genomic_DNA"/>
</dbReference>
<proteinExistence type="predicted"/>
<evidence type="ECO:0000313" key="1">
    <source>
        <dbReference type="EMBL" id="KRZ73214.1"/>
    </source>
</evidence>